<dbReference type="EMBL" id="JBHXPM010000003">
    <property type="protein sequence ID" value="MFD3955417.1"/>
    <property type="molecule type" value="Genomic_DNA"/>
</dbReference>
<evidence type="ECO:0000313" key="3">
    <source>
        <dbReference type="Proteomes" id="UP001598300"/>
    </source>
</evidence>
<keyword evidence="3" id="KW-1185">Reference proteome</keyword>
<dbReference type="RefSeq" id="WP_229826866.1">
    <property type="nucleotide sequence ID" value="NZ_JBEXKQ010000014.1"/>
</dbReference>
<name>A0ABW6DSC7_9ACTN</name>
<protein>
    <submittedName>
        <fullName evidence="2">Uncharacterized protein</fullName>
    </submittedName>
</protein>
<evidence type="ECO:0000313" key="2">
    <source>
        <dbReference type="EMBL" id="MFD3955417.1"/>
    </source>
</evidence>
<evidence type="ECO:0000256" key="1">
    <source>
        <dbReference type="SAM" id="MobiDB-lite"/>
    </source>
</evidence>
<reference evidence="2 3" key="1">
    <citation type="submission" date="2024-09" db="EMBL/GenBank/DDBJ databases">
        <title>The Natural Products Discovery Center: Release of the First 8490 Sequenced Strains for Exploring Actinobacteria Biosynthetic Diversity.</title>
        <authorList>
            <person name="Kalkreuter E."/>
            <person name="Kautsar S.A."/>
            <person name="Yang D."/>
            <person name="Bader C.D."/>
            <person name="Teijaro C.N."/>
            <person name="Fluegel L."/>
            <person name="Davis C.M."/>
            <person name="Simpson J.R."/>
            <person name="Lauterbach L."/>
            <person name="Steele A.D."/>
            <person name="Gui C."/>
            <person name="Meng S."/>
            <person name="Li G."/>
            <person name="Viehrig K."/>
            <person name="Ye F."/>
            <person name="Su P."/>
            <person name="Kiefer A.F."/>
            <person name="Nichols A."/>
            <person name="Cepeda A.J."/>
            <person name="Yan W."/>
            <person name="Fan B."/>
            <person name="Jiang Y."/>
            <person name="Adhikari A."/>
            <person name="Zheng C.-J."/>
            <person name="Schuster L."/>
            <person name="Cowan T.M."/>
            <person name="Smanski M.J."/>
            <person name="Chevrette M.G."/>
            <person name="De Carvalho L.P.S."/>
            <person name="Shen B."/>
        </authorList>
    </citation>
    <scope>NUCLEOTIDE SEQUENCE [LARGE SCALE GENOMIC DNA]</scope>
    <source>
        <strain evidence="2 3">NPDC058584</strain>
    </source>
</reference>
<organism evidence="2 3">
    <name type="scientific">Streptomyces bacillaris</name>
    <dbReference type="NCBI Taxonomy" id="68179"/>
    <lineage>
        <taxon>Bacteria</taxon>
        <taxon>Bacillati</taxon>
        <taxon>Actinomycetota</taxon>
        <taxon>Actinomycetes</taxon>
        <taxon>Kitasatosporales</taxon>
        <taxon>Streptomycetaceae</taxon>
        <taxon>Streptomyces</taxon>
    </lineage>
</organism>
<feature type="region of interest" description="Disordered" evidence="1">
    <location>
        <begin position="1"/>
        <end position="24"/>
    </location>
</feature>
<dbReference type="GeneID" id="91291868"/>
<feature type="compositionally biased region" description="Low complexity" evidence="1">
    <location>
        <begin position="1"/>
        <end position="17"/>
    </location>
</feature>
<sequence length="85" mass="8845">MSPRSNSSSVPFSVPRSGRLAGSPAVRRDGKWCLVVGSGSVIATDPAFTGELDRFAALMAAADQSVAVLRTAQGDPLASRSRGRR</sequence>
<proteinExistence type="predicted"/>
<accession>A0ABW6DSC7</accession>
<comment type="caution">
    <text evidence="2">The sequence shown here is derived from an EMBL/GenBank/DDBJ whole genome shotgun (WGS) entry which is preliminary data.</text>
</comment>
<dbReference type="Proteomes" id="UP001598300">
    <property type="component" value="Unassembled WGS sequence"/>
</dbReference>
<gene>
    <name evidence="2" type="ORF">ACFWR3_04950</name>
</gene>